<dbReference type="Proteomes" id="UP000510822">
    <property type="component" value="Chromosome"/>
</dbReference>
<accession>A0A7D5Z861</accession>
<keyword evidence="2" id="KW-1185">Reference proteome</keyword>
<evidence type="ECO:0000313" key="1">
    <source>
        <dbReference type="EMBL" id="QLI80265.1"/>
    </source>
</evidence>
<name>A0A7D5Z861_9NEIS</name>
<proteinExistence type="predicted"/>
<dbReference type="PROSITE" id="PS51257">
    <property type="entry name" value="PROKAR_LIPOPROTEIN"/>
    <property type="match status" value="1"/>
</dbReference>
<protein>
    <recommendedName>
        <fullName evidence="3">Toxin-antitoxin system YwqK family antitoxin</fullName>
    </recommendedName>
</protein>
<dbReference type="AlphaFoldDB" id="A0A7D5Z861"/>
<evidence type="ECO:0000313" key="2">
    <source>
        <dbReference type="Proteomes" id="UP000510822"/>
    </source>
</evidence>
<dbReference type="KEGG" id="cfon:HZU75_01235"/>
<dbReference type="RefSeq" id="WP_180307409.1">
    <property type="nucleotide sequence ID" value="NZ_CP058952.1"/>
</dbReference>
<gene>
    <name evidence="1" type="ORF">HZU75_01235</name>
</gene>
<organism evidence="1 2">
    <name type="scientific">Chitinibacter fontanus</name>
    <dbReference type="NCBI Taxonomy" id="1737446"/>
    <lineage>
        <taxon>Bacteria</taxon>
        <taxon>Pseudomonadati</taxon>
        <taxon>Pseudomonadota</taxon>
        <taxon>Betaproteobacteria</taxon>
        <taxon>Neisseriales</taxon>
        <taxon>Chitinibacteraceae</taxon>
        <taxon>Chitinibacter</taxon>
    </lineage>
</organism>
<evidence type="ECO:0008006" key="3">
    <source>
        <dbReference type="Google" id="ProtNLM"/>
    </source>
</evidence>
<reference evidence="1 2" key="1">
    <citation type="journal article" date="2016" name="Int. J. Syst. Evol. Microbiol.">
        <title>Chitinibacter fontanus sp. nov., isolated from a spring.</title>
        <authorList>
            <person name="Sheu S.Y."/>
            <person name="Li Y.S."/>
            <person name="Young C.C."/>
            <person name="Chen W.M."/>
        </authorList>
    </citation>
    <scope>NUCLEOTIDE SEQUENCE [LARGE SCALE GENOMIC DNA]</scope>
    <source>
        <strain evidence="1 2">STM-7</strain>
    </source>
</reference>
<sequence length="334" mass="37497">MIKSQLSLVNTTSIISSKKINLFFVSTLILLTGCSSKIDCNNSTVKEQALSIIGQELNKSIYYREALPAFGTDFKIENVKTTSKNDEIETGTCNADYSFIYNGSARKLNFSYIVSILKDKGEPQVEVYAKEVRNSIETLVANQEPPIKNGAQVHTDTATGNVIDKLNWKDNKMDGVQEFFNSKNNALILKINFENGTKKGLQQGWSDDGKTLLTELNWVDGKPSGYEKKFIGSKLVTELKWNSGLQTGFSSNYRPGLPMYDETHYQDGKKTVVNEYTSLDNEGKEVRLTKESPYVDNKLNGLVKIYTREGKLNEEIEYKDDEVVSSKSYELGSN</sequence>
<dbReference type="SUPFAM" id="SSF82185">
    <property type="entry name" value="Histone H3 K4-specific methyltransferase SET7/9 N-terminal domain"/>
    <property type="match status" value="2"/>
</dbReference>
<dbReference type="EMBL" id="CP058952">
    <property type="protein sequence ID" value="QLI80265.1"/>
    <property type="molecule type" value="Genomic_DNA"/>
</dbReference>